<evidence type="ECO:0000256" key="4">
    <source>
        <dbReference type="ARBA" id="ARBA00022605"/>
    </source>
</evidence>
<gene>
    <name evidence="7" type="ORF">METZ01_LOCUS351721</name>
</gene>
<reference evidence="7" key="1">
    <citation type="submission" date="2018-05" db="EMBL/GenBank/DDBJ databases">
        <authorList>
            <person name="Lanie J.A."/>
            <person name="Ng W.-L."/>
            <person name="Kazmierczak K.M."/>
            <person name="Andrzejewski T.M."/>
            <person name="Davidsen T.M."/>
            <person name="Wayne K.J."/>
            <person name="Tettelin H."/>
            <person name="Glass J.I."/>
            <person name="Rusch D."/>
            <person name="Podicherti R."/>
            <person name="Tsui H.-C.T."/>
            <person name="Winkler M.E."/>
        </authorList>
    </citation>
    <scope>NUCLEOTIDE SEQUENCE</scope>
</reference>
<dbReference type="GO" id="GO:0009423">
    <property type="term" value="P:chorismate biosynthetic process"/>
    <property type="evidence" value="ECO:0007669"/>
    <property type="project" value="TreeGrafter"/>
</dbReference>
<evidence type="ECO:0000256" key="3">
    <source>
        <dbReference type="ARBA" id="ARBA00013036"/>
    </source>
</evidence>
<dbReference type="GO" id="GO:0009073">
    <property type="term" value="P:aromatic amino acid family biosynthetic process"/>
    <property type="evidence" value="ECO:0007669"/>
    <property type="project" value="UniProtKB-KW"/>
</dbReference>
<dbReference type="GO" id="GO:0004107">
    <property type="term" value="F:chorismate synthase activity"/>
    <property type="evidence" value="ECO:0007669"/>
    <property type="project" value="UniProtKB-EC"/>
</dbReference>
<evidence type="ECO:0000256" key="6">
    <source>
        <dbReference type="ARBA" id="ARBA00023239"/>
    </source>
</evidence>
<evidence type="ECO:0000256" key="1">
    <source>
        <dbReference type="ARBA" id="ARBA00005044"/>
    </source>
</evidence>
<dbReference type="PANTHER" id="PTHR21085:SF0">
    <property type="entry name" value="CHORISMATE SYNTHASE"/>
    <property type="match status" value="1"/>
</dbReference>
<dbReference type="PANTHER" id="PTHR21085">
    <property type="entry name" value="CHORISMATE SYNTHASE"/>
    <property type="match status" value="1"/>
</dbReference>
<dbReference type="EC" id="4.2.3.5" evidence="3"/>
<accession>A0A382RP60</accession>
<dbReference type="GO" id="GO:0005829">
    <property type="term" value="C:cytosol"/>
    <property type="evidence" value="ECO:0007669"/>
    <property type="project" value="TreeGrafter"/>
</dbReference>
<sequence length="67" mass="7416">MKIETDHAEIYTGVRHGKSLGSPIGLILPNKDFENWTTKMSSKSVEEEIKKVTLPRPGHADLAGVQK</sequence>
<comment type="similarity">
    <text evidence="2">Belongs to the chorismate synthase family.</text>
</comment>
<dbReference type="Gene3D" id="3.60.150.10">
    <property type="entry name" value="Chorismate synthase AroC"/>
    <property type="match status" value="1"/>
</dbReference>
<evidence type="ECO:0000256" key="2">
    <source>
        <dbReference type="ARBA" id="ARBA00008014"/>
    </source>
</evidence>
<comment type="pathway">
    <text evidence="1">Metabolic intermediate biosynthesis; chorismate biosynthesis; chorismate from D-erythrose 4-phosphate and phosphoenolpyruvate: step 7/7.</text>
</comment>
<organism evidence="7">
    <name type="scientific">marine metagenome</name>
    <dbReference type="NCBI Taxonomy" id="408172"/>
    <lineage>
        <taxon>unclassified sequences</taxon>
        <taxon>metagenomes</taxon>
        <taxon>ecological metagenomes</taxon>
    </lineage>
</organism>
<dbReference type="InterPro" id="IPR000453">
    <property type="entry name" value="Chorismate_synth"/>
</dbReference>
<dbReference type="GO" id="GO:0010181">
    <property type="term" value="F:FMN binding"/>
    <property type="evidence" value="ECO:0007669"/>
    <property type="project" value="TreeGrafter"/>
</dbReference>
<protein>
    <recommendedName>
        <fullName evidence="3">chorismate synthase</fullName>
        <ecNumber evidence="3">4.2.3.5</ecNumber>
    </recommendedName>
</protein>
<dbReference type="SUPFAM" id="SSF103263">
    <property type="entry name" value="Chorismate synthase, AroC"/>
    <property type="match status" value="1"/>
</dbReference>
<dbReference type="EMBL" id="UINC01122820">
    <property type="protein sequence ID" value="SVC98867.1"/>
    <property type="molecule type" value="Genomic_DNA"/>
</dbReference>
<feature type="non-terminal residue" evidence="7">
    <location>
        <position position="67"/>
    </location>
</feature>
<dbReference type="AlphaFoldDB" id="A0A382RP60"/>
<evidence type="ECO:0000313" key="7">
    <source>
        <dbReference type="EMBL" id="SVC98867.1"/>
    </source>
</evidence>
<proteinExistence type="inferred from homology"/>
<evidence type="ECO:0000256" key="5">
    <source>
        <dbReference type="ARBA" id="ARBA00023141"/>
    </source>
</evidence>
<keyword evidence="4" id="KW-0028">Amino-acid biosynthesis</keyword>
<keyword evidence="5" id="KW-0057">Aromatic amino acid biosynthesis</keyword>
<dbReference type="InterPro" id="IPR035904">
    <property type="entry name" value="Chorismate_synth_AroC_sf"/>
</dbReference>
<name>A0A382RP60_9ZZZZ</name>
<dbReference type="Pfam" id="PF01264">
    <property type="entry name" value="Chorismate_synt"/>
    <property type="match status" value="1"/>
</dbReference>
<keyword evidence="6" id="KW-0456">Lyase</keyword>
<dbReference type="GO" id="GO:0008652">
    <property type="term" value="P:amino acid biosynthetic process"/>
    <property type="evidence" value="ECO:0007669"/>
    <property type="project" value="UniProtKB-KW"/>
</dbReference>